<dbReference type="AlphaFoldDB" id="A0A5B7E3J2"/>
<reference evidence="1 2" key="1">
    <citation type="submission" date="2019-05" db="EMBL/GenBank/DDBJ databases">
        <title>Another draft genome of Portunus trituberculatus and its Hox gene families provides insights of decapod evolution.</title>
        <authorList>
            <person name="Jeong J.-H."/>
            <person name="Song I."/>
            <person name="Kim S."/>
            <person name="Choi T."/>
            <person name="Kim D."/>
            <person name="Ryu S."/>
            <person name="Kim W."/>
        </authorList>
    </citation>
    <scope>NUCLEOTIDE SEQUENCE [LARGE SCALE GENOMIC DNA]</scope>
    <source>
        <tissue evidence="1">Muscle</tissue>
    </source>
</reference>
<organism evidence="1 2">
    <name type="scientific">Portunus trituberculatus</name>
    <name type="common">Swimming crab</name>
    <name type="synonym">Neptunus trituberculatus</name>
    <dbReference type="NCBI Taxonomy" id="210409"/>
    <lineage>
        <taxon>Eukaryota</taxon>
        <taxon>Metazoa</taxon>
        <taxon>Ecdysozoa</taxon>
        <taxon>Arthropoda</taxon>
        <taxon>Crustacea</taxon>
        <taxon>Multicrustacea</taxon>
        <taxon>Malacostraca</taxon>
        <taxon>Eumalacostraca</taxon>
        <taxon>Eucarida</taxon>
        <taxon>Decapoda</taxon>
        <taxon>Pleocyemata</taxon>
        <taxon>Brachyura</taxon>
        <taxon>Eubrachyura</taxon>
        <taxon>Portunoidea</taxon>
        <taxon>Portunidae</taxon>
        <taxon>Portuninae</taxon>
        <taxon>Portunus</taxon>
    </lineage>
</organism>
<evidence type="ECO:0000313" key="1">
    <source>
        <dbReference type="EMBL" id="MPC27935.1"/>
    </source>
</evidence>
<sequence length="38" mass="4384">MEEHTWHDPGQNINSIMLSAQRDGSLTRKQQFFHGKSA</sequence>
<dbReference type="Proteomes" id="UP000324222">
    <property type="component" value="Unassembled WGS sequence"/>
</dbReference>
<comment type="caution">
    <text evidence="1">The sequence shown here is derived from an EMBL/GenBank/DDBJ whole genome shotgun (WGS) entry which is preliminary data.</text>
</comment>
<gene>
    <name evidence="1" type="ORF">E2C01_021125</name>
</gene>
<keyword evidence="2" id="KW-1185">Reference proteome</keyword>
<evidence type="ECO:0000313" key="2">
    <source>
        <dbReference type="Proteomes" id="UP000324222"/>
    </source>
</evidence>
<name>A0A5B7E3J2_PORTR</name>
<protein>
    <submittedName>
        <fullName evidence="1">Uncharacterized protein</fullName>
    </submittedName>
</protein>
<proteinExistence type="predicted"/>
<accession>A0A5B7E3J2</accession>
<dbReference type="EMBL" id="VSRR010001828">
    <property type="protein sequence ID" value="MPC27935.1"/>
    <property type="molecule type" value="Genomic_DNA"/>
</dbReference>